<reference evidence="1 2" key="1">
    <citation type="journal article" date="2024" name="G3 (Bethesda)">
        <title>Genome assembly of Hibiscus sabdariffa L. provides insights into metabolisms of medicinal natural products.</title>
        <authorList>
            <person name="Kim T."/>
        </authorList>
    </citation>
    <scope>NUCLEOTIDE SEQUENCE [LARGE SCALE GENOMIC DNA]</scope>
    <source>
        <strain evidence="1">TK-2024</strain>
        <tissue evidence="1">Old leaves</tissue>
    </source>
</reference>
<comment type="caution">
    <text evidence="1">The sequence shown here is derived from an EMBL/GenBank/DDBJ whole genome shotgun (WGS) entry which is preliminary data.</text>
</comment>
<protein>
    <submittedName>
        <fullName evidence="1">Uncharacterized protein</fullName>
    </submittedName>
</protein>
<gene>
    <name evidence="1" type="ORF">V6N12_051415</name>
</gene>
<proteinExistence type="predicted"/>
<dbReference type="Proteomes" id="UP001472677">
    <property type="component" value="Unassembled WGS sequence"/>
</dbReference>
<evidence type="ECO:0000313" key="2">
    <source>
        <dbReference type="Proteomes" id="UP001472677"/>
    </source>
</evidence>
<organism evidence="1 2">
    <name type="scientific">Hibiscus sabdariffa</name>
    <name type="common">roselle</name>
    <dbReference type="NCBI Taxonomy" id="183260"/>
    <lineage>
        <taxon>Eukaryota</taxon>
        <taxon>Viridiplantae</taxon>
        <taxon>Streptophyta</taxon>
        <taxon>Embryophyta</taxon>
        <taxon>Tracheophyta</taxon>
        <taxon>Spermatophyta</taxon>
        <taxon>Magnoliopsida</taxon>
        <taxon>eudicotyledons</taxon>
        <taxon>Gunneridae</taxon>
        <taxon>Pentapetalae</taxon>
        <taxon>rosids</taxon>
        <taxon>malvids</taxon>
        <taxon>Malvales</taxon>
        <taxon>Malvaceae</taxon>
        <taxon>Malvoideae</taxon>
        <taxon>Hibiscus</taxon>
    </lineage>
</organism>
<evidence type="ECO:0000313" key="1">
    <source>
        <dbReference type="EMBL" id="KAK8601586.1"/>
    </source>
</evidence>
<sequence>MCEPVMVEDEDDKRIGKLGFIAVKLKEQKGKLKNCISKLRIARVKEENEDCVVLINEELKWKAMGLHARLDQPSSPKIRNEANIICKGPKTLGLGDPKLENESSINSCKKNNQLYCCIDILGADCKTKSLC</sequence>
<dbReference type="EMBL" id="JBBPBM010000001">
    <property type="protein sequence ID" value="KAK8601586.1"/>
    <property type="molecule type" value="Genomic_DNA"/>
</dbReference>
<name>A0ABR2GG32_9ROSI</name>
<accession>A0ABR2GG32</accession>
<keyword evidence="2" id="KW-1185">Reference proteome</keyword>